<keyword evidence="4" id="KW-0235">DNA replication</keyword>
<evidence type="ECO:0000256" key="6">
    <source>
        <dbReference type="ARBA" id="ARBA00023004"/>
    </source>
</evidence>
<dbReference type="InterPro" id="IPR007238">
    <property type="entry name" value="DNA_primase_lsu_euk/arc"/>
</dbReference>
<evidence type="ECO:0000256" key="3">
    <source>
        <dbReference type="ARBA" id="ARBA00022515"/>
    </source>
</evidence>
<dbReference type="Proteomes" id="UP001162480">
    <property type="component" value="Chromosome 13"/>
</dbReference>
<keyword evidence="7" id="KW-0411">Iron-sulfur</keyword>
<dbReference type="PANTHER" id="PTHR10537">
    <property type="entry name" value="DNA PRIMASE LARGE SUBUNIT"/>
    <property type="match status" value="1"/>
</dbReference>
<dbReference type="PANTHER" id="PTHR10537:SF4">
    <property type="entry name" value="DNA PRIMASE LARGE SUBUNIT"/>
    <property type="match status" value="1"/>
</dbReference>
<evidence type="ECO:0000259" key="8">
    <source>
        <dbReference type="Pfam" id="PF04104"/>
    </source>
</evidence>
<dbReference type="Pfam" id="PF04104">
    <property type="entry name" value="DNA_primase_lrg"/>
    <property type="match status" value="1"/>
</dbReference>
<name>A0AA36BCW2_OCTVU</name>
<dbReference type="EMBL" id="OX597826">
    <property type="protein sequence ID" value="CAI9731728.1"/>
    <property type="molecule type" value="Genomic_DNA"/>
</dbReference>
<protein>
    <submittedName>
        <fullName evidence="9">DNA primase large subunit-like</fullName>
    </submittedName>
</protein>
<keyword evidence="6" id="KW-0408">Iron</keyword>
<evidence type="ECO:0000256" key="5">
    <source>
        <dbReference type="ARBA" id="ARBA00022723"/>
    </source>
</evidence>
<gene>
    <name evidence="9" type="ORF">OCTVUL_1B007346</name>
</gene>
<dbReference type="GO" id="GO:0006270">
    <property type="term" value="P:DNA replication initiation"/>
    <property type="evidence" value="ECO:0007669"/>
    <property type="project" value="TreeGrafter"/>
</dbReference>
<keyword evidence="2" id="KW-0004">4Fe-4S</keyword>
<evidence type="ECO:0000313" key="9">
    <source>
        <dbReference type="EMBL" id="CAI9731728.1"/>
    </source>
</evidence>
<evidence type="ECO:0000313" key="10">
    <source>
        <dbReference type="Proteomes" id="UP001162480"/>
    </source>
</evidence>
<accession>A0AA36BCW2</accession>
<sequence length="646" mass="74862">MHFNIQVFPYSVLPRIIPRILSYFRILFYHKPFLMSFYIKPPSGNISLEKLEKFAFKRLDFLIRVLGAGDDFMALTDLVKDLSLVADSDCFIEGTKKDQVSHFILRMAFSKDAELWRLFKKAETSLFNFRFQCMKPEEIFCSLKPVWKSAATISEKENIKQLSFEGVLKVFMNIAESCGGLWASVIDKYYSGCKTDYFCIPFIYVLKLVSERRVRLERGDALVPFCRLHHVMTALFELMLESSRQQFQKILLNLIDERIEKLFANLQKYFQLKCLQCESSRTASSLSHDIIDAEEKYFPPCMSYLHRELRTKHRLKHHARIRYTLFLKEAGLPVHEAIMFWRNEYSQSCADAKTAGSCNHTWHKDEKRYVYNIRHLYGLEGSRVNYRAHTCSHIQVATDGCPFVSFHEQNLKKLLKETPADIQEDIKKLVQKKRYCDACRTFVAAKFERASPEDCSVAQMEKPKVEKVENSKEKSLNSCREKHLLLSNTTDFDGEEDEKQNNEERLCETLNPLSEELINSKSLSSNSLSPPSKISKTVLNDINQSHTRINHLSLCSSHVDDVNLATSLASAKKLELKDCKLEPTTFCHEQGSSQNQRSDFTKHQMSSDIKTDQSKNAGHCFNLKPVHFYELCKHSLEKTESKPKLN</sequence>
<dbReference type="GO" id="GO:0005658">
    <property type="term" value="C:alpha DNA polymerase:primase complex"/>
    <property type="evidence" value="ECO:0007669"/>
    <property type="project" value="TreeGrafter"/>
</dbReference>
<dbReference type="GO" id="GO:0051539">
    <property type="term" value="F:4 iron, 4 sulfur cluster binding"/>
    <property type="evidence" value="ECO:0007669"/>
    <property type="project" value="UniProtKB-KW"/>
</dbReference>
<evidence type="ECO:0000256" key="7">
    <source>
        <dbReference type="ARBA" id="ARBA00023014"/>
    </source>
</evidence>
<evidence type="ECO:0000256" key="4">
    <source>
        <dbReference type="ARBA" id="ARBA00022705"/>
    </source>
</evidence>
<dbReference type="AlphaFoldDB" id="A0AA36BCW2"/>
<proteinExistence type="predicted"/>
<comment type="cofactor">
    <cofactor evidence="1">
        <name>[4Fe-4S] cluster</name>
        <dbReference type="ChEBI" id="CHEBI:49883"/>
    </cofactor>
</comment>
<dbReference type="Pfam" id="PF26466">
    <property type="entry name" value="DNA_primase_lrg_N"/>
    <property type="match status" value="1"/>
</dbReference>
<keyword evidence="5" id="KW-0479">Metal-binding</keyword>
<keyword evidence="10" id="KW-1185">Reference proteome</keyword>
<feature type="domain" description="DNA primase large subunit C-terminal" evidence="8">
    <location>
        <begin position="294"/>
        <end position="449"/>
    </location>
</feature>
<dbReference type="GO" id="GO:0046872">
    <property type="term" value="F:metal ion binding"/>
    <property type="evidence" value="ECO:0007669"/>
    <property type="project" value="UniProtKB-KW"/>
</dbReference>
<reference evidence="9" key="1">
    <citation type="submission" date="2023-08" db="EMBL/GenBank/DDBJ databases">
        <authorList>
            <person name="Alioto T."/>
            <person name="Alioto T."/>
            <person name="Gomez Garrido J."/>
        </authorList>
    </citation>
    <scope>NUCLEOTIDE SEQUENCE</scope>
</reference>
<evidence type="ECO:0000256" key="1">
    <source>
        <dbReference type="ARBA" id="ARBA00001966"/>
    </source>
</evidence>
<evidence type="ECO:0000256" key="2">
    <source>
        <dbReference type="ARBA" id="ARBA00022485"/>
    </source>
</evidence>
<dbReference type="GO" id="GO:0006269">
    <property type="term" value="P:DNA replication, synthesis of primer"/>
    <property type="evidence" value="ECO:0007669"/>
    <property type="project" value="UniProtKB-KW"/>
</dbReference>
<dbReference type="InterPro" id="IPR058560">
    <property type="entry name" value="DNA_primase_C"/>
</dbReference>
<organism evidence="9 10">
    <name type="scientific">Octopus vulgaris</name>
    <name type="common">Common octopus</name>
    <dbReference type="NCBI Taxonomy" id="6645"/>
    <lineage>
        <taxon>Eukaryota</taxon>
        <taxon>Metazoa</taxon>
        <taxon>Spiralia</taxon>
        <taxon>Lophotrochozoa</taxon>
        <taxon>Mollusca</taxon>
        <taxon>Cephalopoda</taxon>
        <taxon>Coleoidea</taxon>
        <taxon>Octopodiformes</taxon>
        <taxon>Octopoda</taxon>
        <taxon>Incirrata</taxon>
        <taxon>Octopodidae</taxon>
        <taxon>Octopus</taxon>
    </lineage>
</organism>
<keyword evidence="3" id="KW-0639">Primosome</keyword>
<dbReference type="Gene3D" id="1.20.930.80">
    <property type="match status" value="1"/>
</dbReference>